<gene>
    <name evidence="12" type="ORF">RIMI_LOCUS16832377</name>
</gene>
<evidence type="ECO:0000256" key="7">
    <source>
        <dbReference type="ARBA" id="ARBA00023242"/>
    </source>
</evidence>
<dbReference type="PANTHER" id="PTHR14738:SF29">
    <property type="entry name" value="ZINC FINGER CCCH DOMAIN-CONTAINING PROTEIN 14"/>
    <property type="match status" value="1"/>
</dbReference>
<protein>
    <recommendedName>
        <fullName evidence="2 9">Zinc finger CCCH domain-containing protein 14</fullName>
    </recommendedName>
</protein>
<evidence type="ECO:0000256" key="4">
    <source>
        <dbReference type="ARBA" id="ARBA00022737"/>
    </source>
</evidence>
<evidence type="ECO:0000259" key="11">
    <source>
        <dbReference type="PROSITE" id="PS50103"/>
    </source>
</evidence>
<comment type="function">
    <text evidence="9">RNA-binding protein involved in the biogenesis of circular RNAs (circRNAs), which are produced by back-splicing circularization of pre-mRNAs. Acts by binding to both exon-intron boundary and 3'-UTR of pre-mRNAs to promote circRNA biogenesis through dimerization and the association with the spliceosome.</text>
</comment>
<dbReference type="Gene3D" id="4.10.1000.30">
    <property type="match status" value="2"/>
</dbReference>
<evidence type="ECO:0000256" key="2">
    <source>
        <dbReference type="ARBA" id="ARBA00015071"/>
    </source>
</evidence>
<evidence type="ECO:0000256" key="10">
    <source>
        <dbReference type="SAM" id="MobiDB-lite"/>
    </source>
</evidence>
<evidence type="ECO:0000256" key="1">
    <source>
        <dbReference type="ARBA" id="ARBA00008423"/>
    </source>
</evidence>
<feature type="region of interest" description="Disordered" evidence="10">
    <location>
        <begin position="94"/>
        <end position="134"/>
    </location>
</feature>
<dbReference type="Gene3D" id="1.20.1390.10">
    <property type="entry name" value="PWI domain"/>
    <property type="match status" value="1"/>
</dbReference>
<dbReference type="EMBL" id="CAUEEQ010047821">
    <property type="protein sequence ID" value="CAJ0959499.1"/>
    <property type="molecule type" value="Genomic_DNA"/>
</dbReference>
<proteinExistence type="inferred from homology"/>
<feature type="compositionally biased region" description="Polar residues" evidence="10">
    <location>
        <begin position="210"/>
        <end position="219"/>
    </location>
</feature>
<keyword evidence="5 8" id="KW-0863">Zinc-finger</keyword>
<sequence length="739" mass="83030">MEIGTEISRKIRTAIKGKLQELGAYVDEELPDYIMVMVANKKSQDQMTDDLSLFLGNNTSRFTTWLQGVLDKLRSVTPETNSVKASEAIIFNSSMPPLKSMPQSREVPVREAPPARQERLHSDSQAQRPPNIRVSPDVITAARLTSAVKPMYEFSPSEAVIDIKLDSDDPFIDDLSYGPDNLLYAKTRLAAAASTRTQRPAAPLYRPPGSGQSTYQVTEGHSYRPQLVRPKGPPVSRALSATKMYDPQDLSPMEEVYQSAMVSAREADSSRKRKIPVASSVVKVRRLDDDEQEEEEEDDEEDHLSRVAGLSSSVSVPSRPERRPTLPPSKQANKNLILKAISEAQESITKTTSYSAAAPKQMVPVAPRTRLMPEEELILMKSRESVLRYHDEPEEAPVMDTTPDQRRMDVLSRLQPDPSVEVQLWRQEEEAENLRPADSRSFILKRPKVAKDPTVQGITTVQGIPTALEGQPQSGRLIQPRESVVPEKPPSPKFIVTLEGVPSPPGYLSDQEVEEEPMNCTEQEEADYPEEYNALNRTEPSFPILQDLSSTNESSDVPPKAKIAERCKYWPACKNAERCTYHHPTTSCKAFPKCRFAEKCFFIHPNCKFDARCSKPDCPYTHASRRMPAPPIKPVAHIPPVVQQCRYFPACKKTECPFYHPKHCRFSSNCTRPDCEFYHPTAPVPPRHALTWTRTQARVNAPSDPQYEIRPLLAPKRFKGDSRIRKTCPPPSAACLVLK</sequence>
<accession>A0ABN9M9P6</accession>
<evidence type="ECO:0000313" key="12">
    <source>
        <dbReference type="EMBL" id="CAJ0959499.1"/>
    </source>
</evidence>
<keyword evidence="4 9" id="KW-0677">Repeat</keyword>
<keyword evidence="6 8" id="KW-0862">Zinc</keyword>
<evidence type="ECO:0000256" key="8">
    <source>
        <dbReference type="PROSITE-ProRule" id="PRU00723"/>
    </source>
</evidence>
<name>A0ABN9M9P6_9NEOB</name>
<comment type="similarity">
    <text evidence="1 9">Belongs to the ZC3H14 family.</text>
</comment>
<keyword evidence="13" id="KW-1185">Reference proteome</keyword>
<dbReference type="Pfam" id="PF14608">
    <property type="entry name" value="zf-CCCH_2"/>
    <property type="match status" value="5"/>
</dbReference>
<feature type="region of interest" description="Disordered" evidence="10">
    <location>
        <begin position="195"/>
        <end position="238"/>
    </location>
</feature>
<evidence type="ECO:0000256" key="6">
    <source>
        <dbReference type="ARBA" id="ARBA00022833"/>
    </source>
</evidence>
<evidence type="ECO:0000256" key="5">
    <source>
        <dbReference type="ARBA" id="ARBA00022771"/>
    </source>
</evidence>
<evidence type="ECO:0000256" key="3">
    <source>
        <dbReference type="ARBA" id="ARBA00022723"/>
    </source>
</evidence>
<keyword evidence="9" id="KW-0694">RNA-binding</keyword>
<dbReference type="PANTHER" id="PTHR14738">
    <property type="entry name" value="ZINC FINGER CCCH DOMAIN-CONTAINING PROTEIN 14"/>
    <property type="match status" value="1"/>
</dbReference>
<evidence type="ECO:0000313" key="13">
    <source>
        <dbReference type="Proteomes" id="UP001176940"/>
    </source>
</evidence>
<keyword evidence="7 9" id="KW-0539">Nucleus</keyword>
<dbReference type="InterPro" id="IPR040366">
    <property type="entry name" value="Nab2/ZC3H14"/>
</dbReference>
<feature type="zinc finger region" description="C3H1-type" evidence="8">
    <location>
        <begin position="650"/>
        <end position="682"/>
    </location>
</feature>
<comment type="subcellular location">
    <subcellularLocation>
        <location evidence="9">Nucleus speckle</location>
    </subcellularLocation>
</comment>
<feature type="domain" description="C3H1-type" evidence="11">
    <location>
        <begin position="650"/>
        <end position="682"/>
    </location>
</feature>
<keyword evidence="3 8" id="KW-0479">Metal-binding</keyword>
<organism evidence="12 13">
    <name type="scientific">Ranitomeya imitator</name>
    <name type="common">mimic poison frog</name>
    <dbReference type="NCBI Taxonomy" id="111125"/>
    <lineage>
        <taxon>Eukaryota</taxon>
        <taxon>Metazoa</taxon>
        <taxon>Chordata</taxon>
        <taxon>Craniata</taxon>
        <taxon>Vertebrata</taxon>
        <taxon>Euteleostomi</taxon>
        <taxon>Amphibia</taxon>
        <taxon>Batrachia</taxon>
        <taxon>Anura</taxon>
        <taxon>Neobatrachia</taxon>
        <taxon>Hyloidea</taxon>
        <taxon>Dendrobatidae</taxon>
        <taxon>Dendrobatinae</taxon>
        <taxon>Ranitomeya</taxon>
    </lineage>
</organism>
<dbReference type="PROSITE" id="PS50103">
    <property type="entry name" value="ZF_C3H1"/>
    <property type="match status" value="1"/>
</dbReference>
<reference evidence="12" key="1">
    <citation type="submission" date="2023-07" db="EMBL/GenBank/DDBJ databases">
        <authorList>
            <person name="Stuckert A."/>
        </authorList>
    </citation>
    <scope>NUCLEOTIDE SEQUENCE</scope>
</reference>
<feature type="compositionally biased region" description="Acidic residues" evidence="10">
    <location>
        <begin position="289"/>
        <end position="302"/>
    </location>
</feature>
<dbReference type="Proteomes" id="UP001176940">
    <property type="component" value="Unassembled WGS sequence"/>
</dbReference>
<comment type="caution">
    <text evidence="12">The sequence shown here is derived from an EMBL/GenBank/DDBJ whole genome shotgun (WGS) entry which is preliminary data.</text>
</comment>
<evidence type="ECO:0000256" key="9">
    <source>
        <dbReference type="RuleBase" id="RU369058"/>
    </source>
</evidence>
<dbReference type="InterPro" id="IPR000571">
    <property type="entry name" value="Znf_CCCH"/>
</dbReference>
<feature type="region of interest" description="Disordered" evidence="10">
    <location>
        <begin position="285"/>
        <end position="333"/>
    </location>
</feature>